<feature type="region of interest" description="Disordered" evidence="1">
    <location>
        <begin position="1361"/>
        <end position="1412"/>
    </location>
</feature>
<reference evidence="2 3" key="1">
    <citation type="submission" date="2017-09" db="EMBL/GenBank/DDBJ databases">
        <title>Genome sequencing of Besnoitia besnoiti strain Bb-Ger1.</title>
        <authorList>
            <person name="Schares G."/>
            <person name="Venepally P."/>
            <person name="Lorenzi H.A."/>
        </authorList>
    </citation>
    <scope>NUCLEOTIDE SEQUENCE [LARGE SCALE GENOMIC DNA]</scope>
    <source>
        <strain evidence="2 3">Bb-Ger1</strain>
    </source>
</reference>
<feature type="region of interest" description="Disordered" evidence="1">
    <location>
        <begin position="840"/>
        <end position="861"/>
    </location>
</feature>
<dbReference type="VEuPathDB" id="ToxoDB:BESB_079980"/>
<organism evidence="2 3">
    <name type="scientific">Besnoitia besnoiti</name>
    <name type="common">Apicomplexan protozoan</name>
    <dbReference type="NCBI Taxonomy" id="94643"/>
    <lineage>
        <taxon>Eukaryota</taxon>
        <taxon>Sar</taxon>
        <taxon>Alveolata</taxon>
        <taxon>Apicomplexa</taxon>
        <taxon>Conoidasida</taxon>
        <taxon>Coccidia</taxon>
        <taxon>Eucoccidiorida</taxon>
        <taxon>Eimeriorina</taxon>
        <taxon>Sarcocystidae</taxon>
        <taxon>Besnoitia</taxon>
    </lineage>
</organism>
<feature type="compositionally biased region" description="Basic and acidic residues" evidence="1">
    <location>
        <begin position="251"/>
        <end position="263"/>
    </location>
</feature>
<feature type="compositionally biased region" description="Polar residues" evidence="1">
    <location>
        <begin position="1361"/>
        <end position="1380"/>
    </location>
</feature>
<feature type="compositionally biased region" description="Basic and acidic residues" evidence="1">
    <location>
        <begin position="975"/>
        <end position="984"/>
    </location>
</feature>
<feature type="compositionally biased region" description="Basic and acidic residues" evidence="1">
    <location>
        <begin position="594"/>
        <end position="603"/>
    </location>
</feature>
<feature type="region of interest" description="Disordered" evidence="1">
    <location>
        <begin position="1574"/>
        <end position="1624"/>
    </location>
</feature>
<name>A0A2A9MEH4_BESBE</name>
<keyword evidence="3" id="KW-1185">Reference proteome</keyword>
<feature type="region of interest" description="Disordered" evidence="1">
    <location>
        <begin position="36"/>
        <end position="69"/>
    </location>
</feature>
<proteinExistence type="predicted"/>
<gene>
    <name evidence="2" type="ORF">BESB_079980</name>
</gene>
<evidence type="ECO:0000256" key="1">
    <source>
        <dbReference type="SAM" id="MobiDB-lite"/>
    </source>
</evidence>
<feature type="region of interest" description="Disordered" evidence="1">
    <location>
        <begin position="323"/>
        <end position="376"/>
    </location>
</feature>
<dbReference type="Proteomes" id="UP000224006">
    <property type="component" value="Chromosome VII"/>
</dbReference>
<dbReference type="GeneID" id="40312925"/>
<dbReference type="OrthoDB" id="330699at2759"/>
<sequence>MVTNASCSEKTASCQSSVARQNMAVVKEDDTRCEFDASHLQASGDSESWREMSPDPAEPSPAGPRLGGTRCTVPLHPAATERELSLEKSCIGVFGMWGESTTMSAGGCNVAASELPVMTTRDVHTAEVVSADAAASATGRSTDQIRALIAKVPSGSAAEDATADLATDSWAVRSAAAEACSAARAEAEETTRPAETVPDPSVGVQLPGGPGQSSCRGKNGEERVPAAAGGSALQTGSGLQDGGVELSSDGGKVEREGAVKGAGRDVREQEPVCRLRWCFYNVEALLKRLSSLESVVSPPFHTGCAEGPVYIRLDPIHPAPEETAERNAGRSLRGETCPAGQASTSPSATAPSSNGSEGFPPIVPRKGGGKGANQRFTDRSLGEQKTMFDWDSCRFGVFVACCAYSTLEFSVQIVDPSVCKDVLINRDDPNARVGDDACPSSPEQRNCEDVEEEVVQDQCGRDGSGPAKKGSRDPCRVLADSGRLMYSSRDQKALWHGIPDFASLSSAADRSANLLIVDVVIHSATPESPPAEIVDVNLPEDLGKKREAGASASRDATGGTCDSEATAEVGAEGSTALSDSRIEPAQSDLGCGSLEEKTRDRRSTSSSEPSESLSTAGLESLGPVPNPPAAGPPGMGDKRRPGATQPCVGSSRGGGGNPLKKRSRGATRPPAAGEDVTPLDPLSSSARCRTQNSTRRPMEDAAKTAGGGCPGKEVDTLPSTALRVEDDRVRGSCDEVLEEYLQNVGAKGRSGGTRRVKGMPDLRGVLPGAGDILRYRGGADSAPGKHGTIGVFQPPRSQVGTGSMRYAAVRGTAAWDVGLPVSADHVDHRLALESLIPVGDGDETGIRRRGGKGQRRPYGARGGEFVQYGQMLGVGAGSVSGCGASSARKRREKQRQHRRRRGSSDSAKGDATGCGSAAWHPSGKLDRPPDAERIGAAIETIIQARSAADSGATDCRLPLRGEAQGHSVLPGIWTREQRGPHGGRDVATGLGGANSRPPGLRCPSGGRTMSHSVNSLDPSGLTLLRHETTGRRPDESTSPYVKSRSDMCGYSPPCAGDESHWKADPSRGGEDALLALNMLLSLAGGDRGEGLRQSLMTAGSYCAAVFQENTVASGVVQGSNPGQRPARNRPFAEAPGSAVGAAAGGVRLPGENSYGHLDMGRDFQDPERGLGPHGRAFPVASAPALPQAPRSGLEVRRAGESANVPSSVSMQSESLSASLRDEPIQPQVLVQYARALQAAAGASSLAQQSRSGGASDIAGGAVFQPDRLSAVDASWGLGQDAMAGRQRRGERIQGQEALGTTYSPGGDSVAAQRENPFYSSRLAALDEADREAASRGLARALLGDCAIPDATLGVRLRNANEVTTSSSPPSLAPVQSTQFPWQGGATDAQPPQQGRSAPSRLTEGDGPGSAGANVSSLAAAAAVDLGLGSRGVEGPLAAPSLSGLGAVARLHNRDGLSFDGGVFSGIFPQVTEDRGEALLRASRMLDQQLFDHDGQAVQHAYEQQMHPLDGIGERYTRNARPPYEASRSSCGHCCSPVPHASQKRKPPEEEVTRDYALRYVAENIGRLRRDAAERESLAGRHCSAVRGRSVTLAARPRTLPPSGLAEDSPAGGPCSLREESAREQ</sequence>
<feature type="region of interest" description="Disordered" evidence="1">
    <location>
        <begin position="1026"/>
        <end position="1045"/>
    </location>
</feature>
<dbReference type="KEGG" id="bbes:BESB_079980"/>
<evidence type="ECO:0000313" key="2">
    <source>
        <dbReference type="EMBL" id="PFH33782.1"/>
    </source>
</evidence>
<feature type="compositionally biased region" description="Basic and acidic residues" evidence="1">
    <location>
        <begin position="1158"/>
        <end position="1170"/>
    </location>
</feature>
<protein>
    <submittedName>
        <fullName evidence="2">Uncharacterized protein</fullName>
    </submittedName>
</protein>
<comment type="caution">
    <text evidence="2">The sequence shown here is derived from an EMBL/GenBank/DDBJ whole genome shotgun (WGS) entry which is preliminary data.</text>
</comment>
<feature type="region of interest" description="Disordered" evidence="1">
    <location>
        <begin position="1157"/>
        <end position="1216"/>
    </location>
</feature>
<feature type="compositionally biased region" description="Basic and acidic residues" evidence="1">
    <location>
        <begin position="1026"/>
        <end position="1035"/>
    </location>
</feature>
<evidence type="ECO:0000313" key="3">
    <source>
        <dbReference type="Proteomes" id="UP000224006"/>
    </source>
</evidence>
<feature type="region of interest" description="Disordered" evidence="1">
    <location>
        <begin position="1282"/>
        <end position="1311"/>
    </location>
</feature>
<feature type="compositionally biased region" description="Polar residues" evidence="1">
    <location>
        <begin position="682"/>
        <end position="695"/>
    </location>
</feature>
<feature type="compositionally biased region" description="Polar residues" evidence="1">
    <location>
        <begin position="1203"/>
        <end position="1216"/>
    </location>
</feature>
<feature type="region of interest" description="Disordered" evidence="1">
    <location>
        <begin position="968"/>
        <end position="997"/>
    </location>
</feature>
<accession>A0A2A9MEH4</accession>
<feature type="compositionally biased region" description="Low complexity" evidence="1">
    <location>
        <begin position="342"/>
        <end position="353"/>
    </location>
</feature>
<feature type="compositionally biased region" description="Low complexity" evidence="1">
    <location>
        <begin position="604"/>
        <end position="615"/>
    </location>
</feature>
<feature type="region of interest" description="Disordered" evidence="1">
    <location>
        <begin position="879"/>
        <end position="930"/>
    </location>
</feature>
<feature type="compositionally biased region" description="Basic residues" evidence="1">
    <location>
        <begin position="887"/>
        <end position="901"/>
    </location>
</feature>
<feature type="region of interest" description="Disordered" evidence="1">
    <location>
        <begin position="1527"/>
        <end position="1551"/>
    </location>
</feature>
<feature type="region of interest" description="Disordered" evidence="1">
    <location>
        <begin position="183"/>
        <end position="263"/>
    </location>
</feature>
<dbReference type="EMBL" id="NWUJ01000008">
    <property type="protein sequence ID" value="PFH33782.1"/>
    <property type="molecule type" value="Genomic_DNA"/>
</dbReference>
<dbReference type="RefSeq" id="XP_029217791.1">
    <property type="nucleotide sequence ID" value="XM_029366360.1"/>
</dbReference>
<feature type="region of interest" description="Disordered" evidence="1">
    <location>
        <begin position="546"/>
        <end position="714"/>
    </location>
</feature>